<dbReference type="EMBL" id="CP136896">
    <property type="protein sequence ID" value="WOL14242.1"/>
    <property type="molecule type" value="Genomic_DNA"/>
</dbReference>
<protein>
    <submittedName>
        <fullName evidence="1">Uncharacterized protein</fullName>
    </submittedName>
</protein>
<keyword evidence="2" id="KW-1185">Reference proteome</keyword>
<proteinExistence type="predicted"/>
<sequence length="146" mass="16446">MKSGFKGDFPNEALKSTSEVLNSTGSKDKFVAMSNPFFVLNSSAVHNGISKETKLPNSWADLFKGVNMFDSLPEKDEMTDKFKEIQENSLNEVTIEDDLIRISRTEWNISVYGKFFGRTPPLSLVQNVMPKLWKVKKQCTSCRLGG</sequence>
<evidence type="ECO:0000313" key="2">
    <source>
        <dbReference type="Proteomes" id="UP001327560"/>
    </source>
</evidence>
<gene>
    <name evidence="1" type="ORF">Cni_G23022</name>
</gene>
<accession>A0AAQ3KVA3</accession>
<evidence type="ECO:0000313" key="1">
    <source>
        <dbReference type="EMBL" id="WOL14242.1"/>
    </source>
</evidence>
<reference evidence="1 2" key="1">
    <citation type="submission" date="2023-10" db="EMBL/GenBank/DDBJ databases">
        <title>Chromosome-scale genome assembly provides insights into flower coloration mechanisms of Canna indica.</title>
        <authorList>
            <person name="Li C."/>
        </authorList>
    </citation>
    <scope>NUCLEOTIDE SEQUENCE [LARGE SCALE GENOMIC DNA]</scope>
    <source>
        <tissue evidence="1">Flower</tissue>
    </source>
</reference>
<dbReference type="Proteomes" id="UP001327560">
    <property type="component" value="Chromosome 7"/>
</dbReference>
<name>A0AAQ3KVA3_9LILI</name>
<dbReference type="AlphaFoldDB" id="A0AAQ3KVA3"/>
<organism evidence="1 2">
    <name type="scientific">Canna indica</name>
    <name type="common">Indian-shot</name>
    <dbReference type="NCBI Taxonomy" id="4628"/>
    <lineage>
        <taxon>Eukaryota</taxon>
        <taxon>Viridiplantae</taxon>
        <taxon>Streptophyta</taxon>
        <taxon>Embryophyta</taxon>
        <taxon>Tracheophyta</taxon>
        <taxon>Spermatophyta</taxon>
        <taxon>Magnoliopsida</taxon>
        <taxon>Liliopsida</taxon>
        <taxon>Zingiberales</taxon>
        <taxon>Cannaceae</taxon>
        <taxon>Canna</taxon>
    </lineage>
</organism>